<sequence length="81" mass="9153">MAPQETVCPRCAHETVDKLYSSPVPGVWDVLQCQQCLYAWRTSEPARRTSRDAYPDSFKMTLEDIKAAREVPTIPPLRSAS</sequence>
<evidence type="ECO:0000313" key="2">
    <source>
        <dbReference type="Proteomes" id="UP000294947"/>
    </source>
</evidence>
<organism evidence="1 2">
    <name type="scientific">Saccharopolyspora elongata</name>
    <dbReference type="NCBI Taxonomy" id="2530387"/>
    <lineage>
        <taxon>Bacteria</taxon>
        <taxon>Bacillati</taxon>
        <taxon>Actinomycetota</taxon>
        <taxon>Actinomycetes</taxon>
        <taxon>Pseudonocardiales</taxon>
        <taxon>Pseudonocardiaceae</taxon>
        <taxon>Saccharopolyspora</taxon>
    </lineage>
</organism>
<comment type="caution">
    <text evidence="1">The sequence shown here is derived from an EMBL/GenBank/DDBJ whole genome shotgun (WGS) entry which is preliminary data.</text>
</comment>
<dbReference type="InterPro" id="IPR047707">
    <property type="entry name" value="VdcD-like"/>
</dbReference>
<proteinExistence type="predicted"/>
<dbReference type="Proteomes" id="UP000294947">
    <property type="component" value="Unassembled WGS sequence"/>
</dbReference>
<dbReference type="EMBL" id="SMKW01000093">
    <property type="protein sequence ID" value="TDD37732.1"/>
    <property type="molecule type" value="Genomic_DNA"/>
</dbReference>
<dbReference type="RefSeq" id="WP_132493906.1">
    <property type="nucleotide sequence ID" value="NZ_SMKW01000093.1"/>
</dbReference>
<reference evidence="1 2" key="1">
    <citation type="submission" date="2019-03" db="EMBL/GenBank/DDBJ databases">
        <title>Draft genome sequences of novel Actinobacteria.</title>
        <authorList>
            <person name="Sahin N."/>
            <person name="Ay H."/>
            <person name="Saygin H."/>
        </authorList>
    </citation>
    <scope>NUCLEOTIDE SEQUENCE [LARGE SCALE GENOMIC DNA]</scope>
    <source>
        <strain evidence="1 2">7K502</strain>
    </source>
</reference>
<dbReference type="OrthoDB" id="5877746at2"/>
<keyword evidence="2" id="KW-1185">Reference proteome</keyword>
<gene>
    <name evidence="1" type="ORF">E1288_40085</name>
</gene>
<protein>
    <recommendedName>
        <fullName evidence="3">Phenolic acid decarboxylase subunit D</fullName>
    </recommendedName>
</protein>
<name>A0A4R4Y4B1_9PSEU</name>
<dbReference type="NCBIfam" id="NF041205">
    <property type="entry name" value="VdcD"/>
    <property type="match status" value="1"/>
</dbReference>
<evidence type="ECO:0000313" key="1">
    <source>
        <dbReference type="EMBL" id="TDD37732.1"/>
    </source>
</evidence>
<evidence type="ECO:0008006" key="3">
    <source>
        <dbReference type="Google" id="ProtNLM"/>
    </source>
</evidence>
<dbReference type="AlphaFoldDB" id="A0A4R4Y4B1"/>
<accession>A0A4R4Y4B1</accession>
<dbReference type="Pfam" id="PF26358">
    <property type="entry name" value="EcdD_BsdD_detox"/>
    <property type="match status" value="1"/>
</dbReference>